<dbReference type="EMBL" id="JAMTCO010000006">
    <property type="protein sequence ID" value="MCP2270028.1"/>
    <property type="molecule type" value="Genomic_DNA"/>
</dbReference>
<accession>A0ABT1IBL8</accession>
<comment type="caution">
    <text evidence="2">The sequence shown here is derived from an EMBL/GenBank/DDBJ whole genome shotgun (WGS) entry which is preliminary data.</text>
</comment>
<sequence>MPTRPRQVRPNPQCQPVDTRKSRCQTGFRQVRLSPPTQHLDTRTQRCQPAPRQVRPNPPTQPRAVGVAGARPARWGGLVLRGGTTPVAFPRGRACFWAPALRFCVGCCRGPAQNKFAPSSCTHCRGSGAEVAARRRGRPPEPKAEAPKFLPRTPNPAYAKINLIESPQIHSLPTRTDKPGATTSALWTTRTVVDKHNQHNKIICHKSPRFTAYRAAPTNQEQRAGPVDTRARCG</sequence>
<name>A0ABT1IBL8_9PSEU</name>
<organism evidence="2 3">
    <name type="scientific">Actinokineospora diospyrosa</name>
    <dbReference type="NCBI Taxonomy" id="103728"/>
    <lineage>
        <taxon>Bacteria</taxon>
        <taxon>Bacillati</taxon>
        <taxon>Actinomycetota</taxon>
        <taxon>Actinomycetes</taxon>
        <taxon>Pseudonocardiales</taxon>
        <taxon>Pseudonocardiaceae</taxon>
        <taxon>Actinokineospora</taxon>
    </lineage>
</organism>
<gene>
    <name evidence="2" type="ORF">LV75_002529</name>
</gene>
<keyword evidence="3" id="KW-1185">Reference proteome</keyword>
<feature type="region of interest" description="Disordered" evidence="1">
    <location>
        <begin position="131"/>
        <end position="152"/>
    </location>
</feature>
<dbReference type="Proteomes" id="UP001205185">
    <property type="component" value="Unassembled WGS sequence"/>
</dbReference>
<reference evidence="2 3" key="1">
    <citation type="submission" date="2022-06" db="EMBL/GenBank/DDBJ databases">
        <title>Genomic Encyclopedia of Archaeal and Bacterial Type Strains, Phase II (KMG-II): from individual species to whole genera.</title>
        <authorList>
            <person name="Goeker M."/>
        </authorList>
    </citation>
    <scope>NUCLEOTIDE SEQUENCE [LARGE SCALE GENOMIC DNA]</scope>
    <source>
        <strain evidence="2 3">DSM 44255</strain>
    </source>
</reference>
<evidence type="ECO:0000313" key="3">
    <source>
        <dbReference type="Proteomes" id="UP001205185"/>
    </source>
</evidence>
<evidence type="ECO:0000256" key="1">
    <source>
        <dbReference type="SAM" id="MobiDB-lite"/>
    </source>
</evidence>
<feature type="region of interest" description="Disordered" evidence="1">
    <location>
        <begin position="1"/>
        <end position="66"/>
    </location>
</feature>
<protein>
    <submittedName>
        <fullName evidence="2">Uncharacterized protein</fullName>
    </submittedName>
</protein>
<proteinExistence type="predicted"/>
<evidence type="ECO:0000313" key="2">
    <source>
        <dbReference type="EMBL" id="MCP2270028.1"/>
    </source>
</evidence>
<feature type="region of interest" description="Disordered" evidence="1">
    <location>
        <begin position="215"/>
        <end position="234"/>
    </location>
</feature>